<dbReference type="EMBL" id="VJXR01000020">
    <property type="protein sequence ID" value="TRW45598.1"/>
    <property type="molecule type" value="Genomic_DNA"/>
</dbReference>
<reference evidence="1 2" key="1">
    <citation type="submission" date="2019-07" db="EMBL/GenBank/DDBJ databases">
        <title>Georgenia wutianyii sp. nov. and Georgenia *** sp. nov. isolated from plateau pika (Ochotona curzoniae) in the Qinghai-Tibet plateau of China.</title>
        <authorList>
            <person name="Tian Z."/>
        </authorList>
    </citation>
    <scope>NUCLEOTIDE SEQUENCE [LARGE SCALE GENOMIC DNA]</scope>
    <source>
        <strain evidence="1 2">Z446</strain>
    </source>
</reference>
<evidence type="ECO:0000313" key="1">
    <source>
        <dbReference type="EMBL" id="TRW45598.1"/>
    </source>
</evidence>
<comment type="caution">
    <text evidence="1">The sequence shown here is derived from an EMBL/GenBank/DDBJ whole genome shotgun (WGS) entry which is preliminary data.</text>
</comment>
<dbReference type="Proteomes" id="UP000318693">
    <property type="component" value="Unassembled WGS sequence"/>
</dbReference>
<sequence length="93" mass="10570">MSVLWGTLDGVGERAWWEGIQEVLNAHPVPARFVRARVPIPVTARLVWEHDGGEETIDTEANGWTRDLVLVIVDDARCHIRGIWLPVADIHRR</sequence>
<proteinExistence type="predicted"/>
<gene>
    <name evidence="1" type="ORF">FJ693_08680</name>
</gene>
<dbReference type="AlphaFoldDB" id="A0A552WRZ0"/>
<protein>
    <submittedName>
        <fullName evidence="1">Uncharacterized protein</fullName>
    </submittedName>
</protein>
<accession>A0A552WRZ0</accession>
<dbReference type="RefSeq" id="WP_143418143.1">
    <property type="nucleotide sequence ID" value="NZ_VJXR01000020.1"/>
</dbReference>
<evidence type="ECO:0000313" key="2">
    <source>
        <dbReference type="Proteomes" id="UP000318693"/>
    </source>
</evidence>
<keyword evidence="2" id="KW-1185">Reference proteome</keyword>
<name>A0A552WRZ0_9MICO</name>
<organism evidence="1 2">
    <name type="scientific">Georgenia yuyongxinii</name>
    <dbReference type="NCBI Taxonomy" id="2589797"/>
    <lineage>
        <taxon>Bacteria</taxon>
        <taxon>Bacillati</taxon>
        <taxon>Actinomycetota</taxon>
        <taxon>Actinomycetes</taxon>
        <taxon>Micrococcales</taxon>
        <taxon>Bogoriellaceae</taxon>
        <taxon>Georgenia</taxon>
    </lineage>
</organism>